<accession>A0ABQ4Q596</accession>
<gene>
    <name evidence="1" type="ORF">NCCP691_19180</name>
</gene>
<keyword evidence="2" id="KW-1185">Reference proteome</keyword>
<reference evidence="1 2" key="1">
    <citation type="journal article" date="2022" name="Int. J. Syst. Evol. Microbiol.">
        <title>Noviherbaspirillum aridicola sp. nov., isolated from an arid soil in Pakistan.</title>
        <authorList>
            <person name="Khan I.U."/>
            <person name="Saqib M."/>
            <person name="Amin A."/>
            <person name="Hussain F."/>
            <person name="Li L."/>
            <person name="Liu Y.H."/>
            <person name="Fang B.Z."/>
            <person name="Ahmed I."/>
            <person name="Li W.J."/>
        </authorList>
    </citation>
    <scope>NUCLEOTIDE SEQUENCE [LARGE SCALE GENOMIC DNA]</scope>
    <source>
        <strain evidence="1 2">NCCP-691</strain>
    </source>
</reference>
<protein>
    <submittedName>
        <fullName evidence="1">Uncharacterized protein</fullName>
    </submittedName>
</protein>
<dbReference type="EMBL" id="BPMK01000007">
    <property type="protein sequence ID" value="GIZ51904.1"/>
    <property type="molecule type" value="Genomic_DNA"/>
</dbReference>
<name>A0ABQ4Q596_9BURK</name>
<proteinExistence type="predicted"/>
<evidence type="ECO:0000313" key="2">
    <source>
        <dbReference type="Proteomes" id="UP000887222"/>
    </source>
</evidence>
<sequence length="89" mass="8974">MSILSISDLPSAQDLGNAELSSIRGGCGLCSLSWGMPKVFGDQPKVSFDAAQSMSQSQGTTVNNGNNAAFVGMPSPVAAPATLVNTVGD</sequence>
<comment type="caution">
    <text evidence="1">The sequence shown here is derived from an EMBL/GenBank/DDBJ whole genome shotgun (WGS) entry which is preliminary data.</text>
</comment>
<dbReference type="RefSeq" id="WP_220808061.1">
    <property type="nucleotide sequence ID" value="NZ_BPMK01000007.1"/>
</dbReference>
<evidence type="ECO:0000313" key="1">
    <source>
        <dbReference type="EMBL" id="GIZ51904.1"/>
    </source>
</evidence>
<organism evidence="1 2">
    <name type="scientific">Noviherbaspirillum aridicola</name>
    <dbReference type="NCBI Taxonomy" id="2849687"/>
    <lineage>
        <taxon>Bacteria</taxon>
        <taxon>Pseudomonadati</taxon>
        <taxon>Pseudomonadota</taxon>
        <taxon>Betaproteobacteria</taxon>
        <taxon>Burkholderiales</taxon>
        <taxon>Oxalobacteraceae</taxon>
        <taxon>Noviherbaspirillum</taxon>
    </lineage>
</organism>
<dbReference type="Proteomes" id="UP000887222">
    <property type="component" value="Unassembled WGS sequence"/>
</dbReference>